<evidence type="ECO:0000259" key="2">
    <source>
        <dbReference type="Pfam" id="PF11412"/>
    </source>
</evidence>
<evidence type="ECO:0000256" key="1">
    <source>
        <dbReference type="SAM" id="SignalP"/>
    </source>
</evidence>
<dbReference type="Pfam" id="PF11412">
    <property type="entry name" value="DsbD_N"/>
    <property type="match status" value="1"/>
</dbReference>
<sequence length="268" mass="28502">MTRYLLALLLLPLPVTAQPVTQADVLQAELRSGWRAADGSHVAALHLQLAPEWKTYWRAPGDAGIPPEFDWTGSENLGQITVHWPRPDVFDFQGMQTIGYKQDVVLPLTVTPLDPSRPVILRTSVSMGVCKDICMPASLTLSADLADQGAPDALISAALADQPKVGLAAGLTAISCDLTPLKDGTRVTARLMLPTEIGAETVVMEPDAPVWVSDSMVSRDGAVLTAIADMVPSPGTDFTLDPASLRLTVLAGDQAMEVTGCPLRQASR</sequence>
<protein>
    <recommendedName>
        <fullName evidence="2">Thiol:disulfide interchange protein DsbD N-terminal domain-containing protein</fullName>
    </recommendedName>
</protein>
<dbReference type="AlphaFoldDB" id="A0A975S1V8"/>
<dbReference type="Proteomes" id="UP000679352">
    <property type="component" value="Chromosome"/>
</dbReference>
<organism evidence="3 4">
    <name type="scientific">Gemmobacter fulvus</name>
    <dbReference type="NCBI Taxonomy" id="2840474"/>
    <lineage>
        <taxon>Bacteria</taxon>
        <taxon>Pseudomonadati</taxon>
        <taxon>Pseudomonadota</taxon>
        <taxon>Alphaproteobacteria</taxon>
        <taxon>Rhodobacterales</taxon>
        <taxon>Paracoccaceae</taxon>
        <taxon>Gemmobacter</taxon>
    </lineage>
</organism>
<evidence type="ECO:0000313" key="3">
    <source>
        <dbReference type="EMBL" id="QWK91012.1"/>
    </source>
</evidence>
<reference evidence="3" key="1">
    <citation type="submission" date="2021-06" db="EMBL/GenBank/DDBJ databases">
        <title>Direct submission.</title>
        <authorList>
            <person name="Lee C.-S."/>
            <person name="Jin L."/>
        </authorList>
    </citation>
    <scope>NUCLEOTIDE SEQUENCE</scope>
    <source>
        <strain evidence="3">Con5</strain>
    </source>
</reference>
<gene>
    <name evidence="3" type="ORF">KM031_03640</name>
</gene>
<feature type="domain" description="Thiol:disulfide interchange protein DsbD N-terminal" evidence="2">
    <location>
        <begin position="27"/>
        <end position="138"/>
    </location>
</feature>
<keyword evidence="4" id="KW-1185">Reference proteome</keyword>
<dbReference type="KEGG" id="gfu:KM031_03640"/>
<proteinExistence type="predicted"/>
<dbReference type="InterPro" id="IPR028250">
    <property type="entry name" value="DsbDN"/>
</dbReference>
<feature type="signal peptide" evidence="1">
    <location>
        <begin position="1"/>
        <end position="17"/>
    </location>
</feature>
<name>A0A975S1V8_9RHOB</name>
<evidence type="ECO:0000313" key="4">
    <source>
        <dbReference type="Proteomes" id="UP000679352"/>
    </source>
</evidence>
<feature type="chain" id="PRO_5038023421" description="Thiol:disulfide interchange protein DsbD N-terminal domain-containing protein" evidence="1">
    <location>
        <begin position="18"/>
        <end position="268"/>
    </location>
</feature>
<dbReference type="EMBL" id="CP076361">
    <property type="protein sequence ID" value="QWK91012.1"/>
    <property type="molecule type" value="Genomic_DNA"/>
</dbReference>
<keyword evidence="1" id="KW-0732">Signal</keyword>
<accession>A0A975S1V8</accession>